<accession>A0A9R1A6L5</accession>
<gene>
    <name evidence="7" type="ORF">TRITD_7Bv1G152520</name>
</gene>
<evidence type="ECO:0000259" key="6">
    <source>
        <dbReference type="Pfam" id="PF03124"/>
    </source>
</evidence>
<keyword evidence="2 5" id="KW-0812">Transmembrane</keyword>
<dbReference type="GO" id="GO:0005737">
    <property type="term" value="C:cytoplasm"/>
    <property type="evidence" value="ECO:0007669"/>
    <property type="project" value="TreeGrafter"/>
</dbReference>
<evidence type="ECO:0000313" key="8">
    <source>
        <dbReference type="Proteomes" id="UP000324705"/>
    </source>
</evidence>
<dbReference type="Proteomes" id="UP000324705">
    <property type="component" value="Chromosome 7B"/>
</dbReference>
<sequence>MVKLTYLSDSLQVLLYAILLIVLLSPFDMFYLSSRFYFLRTMLRIILPLQAITFPDFFLADIFTSMSKVFSDLERSVCRMVNRQVNFFISLLICS</sequence>
<dbReference type="AlphaFoldDB" id="A0A9R1A6L5"/>
<evidence type="ECO:0000256" key="3">
    <source>
        <dbReference type="ARBA" id="ARBA00022989"/>
    </source>
</evidence>
<evidence type="ECO:0000313" key="7">
    <source>
        <dbReference type="EMBL" id="VAI89861.1"/>
    </source>
</evidence>
<keyword evidence="8" id="KW-1185">Reference proteome</keyword>
<proteinExistence type="predicted"/>
<feature type="transmembrane region" description="Helical" evidence="5">
    <location>
        <begin position="13"/>
        <end position="32"/>
    </location>
</feature>
<keyword evidence="3 5" id="KW-1133">Transmembrane helix</keyword>
<dbReference type="Pfam" id="PF03124">
    <property type="entry name" value="EXS"/>
    <property type="match status" value="1"/>
</dbReference>
<dbReference type="EMBL" id="LT934124">
    <property type="protein sequence ID" value="VAI89861.1"/>
    <property type="molecule type" value="Genomic_DNA"/>
</dbReference>
<evidence type="ECO:0000256" key="5">
    <source>
        <dbReference type="SAM" id="Phobius"/>
    </source>
</evidence>
<comment type="subcellular location">
    <subcellularLocation>
        <location evidence="1">Membrane</location>
        <topology evidence="1">Multi-pass membrane protein</topology>
    </subcellularLocation>
</comment>
<organism evidence="7 8">
    <name type="scientific">Triticum turgidum subsp. durum</name>
    <name type="common">Durum wheat</name>
    <name type="synonym">Triticum durum</name>
    <dbReference type="NCBI Taxonomy" id="4567"/>
    <lineage>
        <taxon>Eukaryota</taxon>
        <taxon>Viridiplantae</taxon>
        <taxon>Streptophyta</taxon>
        <taxon>Embryophyta</taxon>
        <taxon>Tracheophyta</taxon>
        <taxon>Spermatophyta</taxon>
        <taxon>Magnoliopsida</taxon>
        <taxon>Liliopsida</taxon>
        <taxon>Poales</taxon>
        <taxon>Poaceae</taxon>
        <taxon>BOP clade</taxon>
        <taxon>Pooideae</taxon>
        <taxon>Triticodae</taxon>
        <taxon>Triticeae</taxon>
        <taxon>Triticinae</taxon>
        <taxon>Triticum</taxon>
    </lineage>
</organism>
<evidence type="ECO:0000256" key="2">
    <source>
        <dbReference type="ARBA" id="ARBA00022692"/>
    </source>
</evidence>
<dbReference type="GO" id="GO:0016020">
    <property type="term" value="C:membrane"/>
    <property type="evidence" value="ECO:0007669"/>
    <property type="project" value="UniProtKB-SubCell"/>
</dbReference>
<evidence type="ECO:0000256" key="4">
    <source>
        <dbReference type="ARBA" id="ARBA00023136"/>
    </source>
</evidence>
<protein>
    <recommendedName>
        <fullName evidence="6">EXS domain-containing protein</fullName>
    </recommendedName>
</protein>
<dbReference type="PANTHER" id="PTHR10783:SF46">
    <property type="entry name" value="PROTEIN ERD1 HOMOLOG 2"/>
    <property type="match status" value="1"/>
</dbReference>
<feature type="domain" description="EXS" evidence="6">
    <location>
        <begin position="9"/>
        <end position="80"/>
    </location>
</feature>
<dbReference type="PANTHER" id="PTHR10783">
    <property type="entry name" value="XENOTROPIC AND POLYTROPIC RETROVIRUS RECEPTOR 1-RELATED"/>
    <property type="match status" value="1"/>
</dbReference>
<dbReference type="Gramene" id="TRITD7Bv1G152520.5">
    <property type="protein sequence ID" value="TRITD7Bv1G152520.5"/>
    <property type="gene ID" value="TRITD7Bv1G152520"/>
</dbReference>
<dbReference type="InterPro" id="IPR004342">
    <property type="entry name" value="EXS_C"/>
</dbReference>
<evidence type="ECO:0000256" key="1">
    <source>
        <dbReference type="ARBA" id="ARBA00004141"/>
    </source>
</evidence>
<reference evidence="7 8" key="1">
    <citation type="submission" date="2017-09" db="EMBL/GenBank/DDBJ databases">
        <authorList>
            <consortium name="International Durum Wheat Genome Sequencing Consortium (IDWGSC)"/>
            <person name="Milanesi L."/>
        </authorList>
    </citation>
    <scope>NUCLEOTIDE SEQUENCE [LARGE SCALE GENOMIC DNA]</scope>
    <source>
        <strain evidence="8">cv. Svevo</strain>
    </source>
</reference>
<name>A0A9R1A6L5_TRITD</name>
<keyword evidence="4 5" id="KW-0472">Membrane</keyword>